<feature type="chain" id="PRO_5012533607" evidence="1">
    <location>
        <begin position="25"/>
        <end position="129"/>
    </location>
</feature>
<comment type="caution">
    <text evidence="2">The sequence shown here is derived from an EMBL/GenBank/DDBJ whole genome shotgun (WGS) entry which is preliminary data.</text>
</comment>
<proteinExistence type="predicted"/>
<keyword evidence="3" id="KW-1185">Reference proteome</keyword>
<dbReference type="AlphaFoldDB" id="A0A226ECG1"/>
<feature type="signal peptide" evidence="1">
    <location>
        <begin position="1"/>
        <end position="24"/>
    </location>
</feature>
<sequence length="129" mass="14604">MHFPQGFVFVPLFVTIIQFSTVKSSSRFSTIEYIGHTAVNFTGFGLHIHASTDDTSGCIVLDRHLVQQMVSIDTLGKCLTLYTHEDCNDDPEFEEAEHKAFFGRYNNLNQFGWANKSSAIRFTSQCDLD</sequence>
<gene>
    <name evidence="2" type="ORF">Fcan01_10736</name>
</gene>
<reference evidence="2 3" key="1">
    <citation type="submission" date="2015-12" db="EMBL/GenBank/DDBJ databases">
        <title>The genome of Folsomia candida.</title>
        <authorList>
            <person name="Faddeeva A."/>
            <person name="Derks M.F."/>
            <person name="Anvar Y."/>
            <person name="Smit S."/>
            <person name="Van Straalen N."/>
            <person name="Roelofs D."/>
        </authorList>
    </citation>
    <scope>NUCLEOTIDE SEQUENCE [LARGE SCALE GENOMIC DNA]</scope>
    <source>
        <strain evidence="2 3">VU population</strain>
        <tissue evidence="2">Whole body</tissue>
    </source>
</reference>
<dbReference type="Proteomes" id="UP000198287">
    <property type="component" value="Unassembled WGS sequence"/>
</dbReference>
<protein>
    <submittedName>
        <fullName evidence="2">Uncharacterized protein</fullName>
    </submittedName>
</protein>
<name>A0A226ECG1_FOLCA</name>
<evidence type="ECO:0000313" key="2">
    <source>
        <dbReference type="EMBL" id="OXA55119.1"/>
    </source>
</evidence>
<evidence type="ECO:0000313" key="3">
    <source>
        <dbReference type="Proteomes" id="UP000198287"/>
    </source>
</evidence>
<evidence type="ECO:0000256" key="1">
    <source>
        <dbReference type="SAM" id="SignalP"/>
    </source>
</evidence>
<keyword evidence="1" id="KW-0732">Signal</keyword>
<accession>A0A226ECG1</accession>
<organism evidence="2 3">
    <name type="scientific">Folsomia candida</name>
    <name type="common">Springtail</name>
    <dbReference type="NCBI Taxonomy" id="158441"/>
    <lineage>
        <taxon>Eukaryota</taxon>
        <taxon>Metazoa</taxon>
        <taxon>Ecdysozoa</taxon>
        <taxon>Arthropoda</taxon>
        <taxon>Hexapoda</taxon>
        <taxon>Collembola</taxon>
        <taxon>Entomobryomorpha</taxon>
        <taxon>Isotomoidea</taxon>
        <taxon>Isotomidae</taxon>
        <taxon>Proisotominae</taxon>
        <taxon>Folsomia</taxon>
    </lineage>
</organism>
<dbReference type="EMBL" id="LNIX01000005">
    <property type="protein sequence ID" value="OXA55119.1"/>
    <property type="molecule type" value="Genomic_DNA"/>
</dbReference>